<name>A0A0P4WKC0_SCYOL</name>
<dbReference type="InterPro" id="IPR051063">
    <property type="entry name" value="PDI"/>
</dbReference>
<feature type="domain" description="Thioredoxin" evidence="4">
    <location>
        <begin position="257"/>
        <end position="369"/>
    </location>
</feature>
<dbReference type="GO" id="GO:0003756">
    <property type="term" value="F:protein disulfide isomerase activity"/>
    <property type="evidence" value="ECO:0007669"/>
    <property type="project" value="InterPro"/>
</dbReference>
<comment type="similarity">
    <text evidence="1">Belongs to the protein disulfide isomerase family.</text>
</comment>
<protein>
    <recommendedName>
        <fullName evidence="4">Thioredoxin domain-containing protein</fullName>
    </recommendedName>
</protein>
<evidence type="ECO:0000259" key="4">
    <source>
        <dbReference type="PROSITE" id="PS51352"/>
    </source>
</evidence>
<dbReference type="PROSITE" id="PS51352">
    <property type="entry name" value="THIOREDOXIN_2"/>
    <property type="match status" value="4"/>
</dbReference>
<evidence type="ECO:0000313" key="5">
    <source>
        <dbReference type="EMBL" id="JAI67587.1"/>
    </source>
</evidence>
<dbReference type="Pfam" id="PF00085">
    <property type="entry name" value="Thioredoxin"/>
    <property type="match status" value="4"/>
</dbReference>
<dbReference type="InterPro" id="IPR046374">
    <property type="entry name" value="PDI_a_PDIR"/>
</dbReference>
<dbReference type="Gene3D" id="3.40.30.10">
    <property type="entry name" value="Glutaredoxin"/>
    <property type="match status" value="5"/>
</dbReference>
<dbReference type="FunFam" id="3.40.30.10:FF:000029">
    <property type="entry name" value="protein disulfide-isomerase A5 isoform X2"/>
    <property type="match status" value="1"/>
</dbReference>
<dbReference type="PROSITE" id="PS00194">
    <property type="entry name" value="THIOREDOXIN_1"/>
    <property type="match status" value="2"/>
</dbReference>
<dbReference type="PANTHER" id="PTHR45672">
    <property type="entry name" value="PROTEIN DISULFIDE-ISOMERASE C17H9.14C-RELATED"/>
    <property type="match status" value="1"/>
</dbReference>
<dbReference type="AlphaFoldDB" id="A0A0P4WKC0"/>
<keyword evidence="3" id="KW-0732">Signal</keyword>
<accession>A0A0P4WKC0</accession>
<dbReference type="CDD" id="cd02997">
    <property type="entry name" value="PDI_a_PDIR"/>
    <property type="match status" value="3"/>
</dbReference>
<organism evidence="5">
    <name type="scientific">Scylla olivacea</name>
    <name type="common">Orange mud crab</name>
    <name type="synonym">Cancer olivacea</name>
    <dbReference type="NCBI Taxonomy" id="85551"/>
    <lineage>
        <taxon>Eukaryota</taxon>
        <taxon>Metazoa</taxon>
        <taxon>Ecdysozoa</taxon>
        <taxon>Arthropoda</taxon>
        <taxon>Crustacea</taxon>
        <taxon>Multicrustacea</taxon>
        <taxon>Malacostraca</taxon>
        <taxon>Eumalacostraca</taxon>
        <taxon>Eucarida</taxon>
        <taxon>Decapoda</taxon>
        <taxon>Pleocyemata</taxon>
        <taxon>Brachyura</taxon>
        <taxon>Eubrachyura</taxon>
        <taxon>Portunoidea</taxon>
        <taxon>Portunidae</taxon>
        <taxon>Portuninae</taxon>
        <taxon>Scylla</taxon>
    </lineage>
</organism>
<dbReference type="InterPro" id="IPR017937">
    <property type="entry name" value="Thioredoxin_CS"/>
</dbReference>
<reference evidence="5" key="1">
    <citation type="submission" date="2015-09" db="EMBL/GenBank/DDBJ databases">
        <title>Scylla olivacea transcriptome.</title>
        <authorList>
            <person name="Ikhwanuddin M."/>
        </authorList>
    </citation>
    <scope>NUCLEOTIDE SEQUENCE</scope>
</reference>
<feature type="domain" description="Thioredoxin" evidence="4">
    <location>
        <begin position="124"/>
        <end position="250"/>
    </location>
</feature>
<feature type="domain" description="Thioredoxin" evidence="4">
    <location>
        <begin position="501"/>
        <end position="632"/>
    </location>
</feature>
<dbReference type="GO" id="GO:0006457">
    <property type="term" value="P:protein folding"/>
    <property type="evidence" value="ECO:0007669"/>
    <property type="project" value="TreeGrafter"/>
</dbReference>
<dbReference type="InterPro" id="IPR013766">
    <property type="entry name" value="Thioredoxin_domain"/>
</dbReference>
<feature type="chain" id="PRO_5006070667" description="Thioredoxin domain-containing protein" evidence="3">
    <location>
        <begin position="21"/>
        <end position="632"/>
    </location>
</feature>
<sequence>MRRSVILLALLCGAVVVSLAAKSQSYVESVSDPKEWKKLLRTRTNILVLYTRGKVKQEINLVFTEVSRELRGTATLVHIDCSGEGKKLCKKNKVEPVSYVLKHYKDGDFHKDYDRRETIQSMSTFLRDPSGDIPWDEDEQGVDVVHINDVNALTKLLKKERSFMMMFYAPWCGFCKRLKPDYSMAATELKDTHTLVAMDVNKPENSAARIKYNITGFPTLMYFEDGAPKYTYEGENNKAGIVAFMKNPGKAPEKPKEEVWSDTPSDVIHLTDATFHEFVKGEASVLVMFYAPWCGHCKRMKPEYTSAATLLKERGIMGKLAAVDTTKETKLGTEFSIKGYPTIKYFRNGEFAFDVSSAREKDKILEFMADPKEPPPPPPPEKPWSEVESSVVHLTDENYKSFLKKKKHVLVMFYAPWCGHCKKAKPEFMNAADRFSDDPKVEFAAVDCTTFQTLCSTNDVSGYPTFKYFNYYKNTKPYNGGRTEIDFVKFMEDPENPLSGSPPPPPSPQEEWASVQGGELIHHLTEATFDTFISNKETLVMFYAPWCGHCKAMKDDFGQAAVELAAEGKMGVLATVDATVERSLATRFQIHGFPTLKFFRHGHLVTEYNRSRKSADIVGFMRNPPLNGKDEL</sequence>
<feature type="region of interest" description="Disordered" evidence="2">
    <location>
        <begin position="493"/>
        <end position="512"/>
    </location>
</feature>
<evidence type="ECO:0000256" key="3">
    <source>
        <dbReference type="SAM" id="SignalP"/>
    </source>
</evidence>
<dbReference type="InterPro" id="IPR036249">
    <property type="entry name" value="Thioredoxin-like_sf"/>
</dbReference>
<dbReference type="EMBL" id="GDRN01029748">
    <property type="protein sequence ID" value="JAI67587.1"/>
    <property type="molecule type" value="Transcribed_RNA"/>
</dbReference>
<proteinExistence type="inferred from homology"/>
<dbReference type="SUPFAM" id="SSF52833">
    <property type="entry name" value="Thioredoxin-like"/>
    <property type="match status" value="4"/>
</dbReference>
<dbReference type="PRINTS" id="PR00421">
    <property type="entry name" value="THIOREDOXIN"/>
</dbReference>
<dbReference type="PANTHER" id="PTHR45672:SF2">
    <property type="entry name" value="PROTEIN DISULFIDE-ISOMERASE A5"/>
    <property type="match status" value="1"/>
</dbReference>
<feature type="region of interest" description="Disordered" evidence="2">
    <location>
        <begin position="368"/>
        <end position="387"/>
    </location>
</feature>
<feature type="signal peptide" evidence="3">
    <location>
        <begin position="1"/>
        <end position="20"/>
    </location>
</feature>
<evidence type="ECO:0000256" key="2">
    <source>
        <dbReference type="SAM" id="MobiDB-lite"/>
    </source>
</evidence>
<feature type="domain" description="Thioredoxin" evidence="4">
    <location>
        <begin position="371"/>
        <end position="496"/>
    </location>
</feature>
<dbReference type="GO" id="GO:0005783">
    <property type="term" value="C:endoplasmic reticulum"/>
    <property type="evidence" value="ECO:0007669"/>
    <property type="project" value="TreeGrafter"/>
</dbReference>
<evidence type="ECO:0000256" key="1">
    <source>
        <dbReference type="ARBA" id="ARBA00006347"/>
    </source>
</evidence>